<accession>A0ACC0UMV2</accession>
<reference evidence="1" key="1">
    <citation type="submission" date="2021-03" db="EMBL/GenBank/DDBJ databases">
        <title>Evolutionary priming and transition to the ectomycorrhizal habit in an iconic lineage of mushroom-forming fungi: is preadaptation a requirement?</title>
        <authorList>
            <consortium name="DOE Joint Genome Institute"/>
            <person name="Looney B.P."/>
            <person name="Miyauchi S."/>
            <person name="Morin E."/>
            <person name="Drula E."/>
            <person name="Courty P.E."/>
            <person name="Chicoki N."/>
            <person name="Fauchery L."/>
            <person name="Kohler A."/>
            <person name="Kuo A."/>
            <person name="LaButti K."/>
            <person name="Pangilinan J."/>
            <person name="Lipzen A."/>
            <person name="Riley R."/>
            <person name="Andreopoulos W."/>
            <person name="He G."/>
            <person name="Johnson J."/>
            <person name="Barry K.W."/>
            <person name="Grigoriev I.V."/>
            <person name="Nagy L."/>
            <person name="Hibbett D."/>
            <person name="Henrissat B."/>
            <person name="Matheny P.B."/>
            <person name="Labbe J."/>
            <person name="Martin A.F."/>
        </authorList>
    </citation>
    <scope>NUCLEOTIDE SEQUENCE</scope>
    <source>
        <strain evidence="1">BPL698</strain>
    </source>
</reference>
<protein>
    <submittedName>
        <fullName evidence="1">Uncharacterized protein</fullName>
    </submittedName>
</protein>
<dbReference type="Proteomes" id="UP001207468">
    <property type="component" value="Unassembled WGS sequence"/>
</dbReference>
<sequence>MFEEYDYWRKQVRRGFIEFKFYHWDQLSSAISFIEKLSVYHTMPFVGMPGTPSYAPPSAKQLNLQLRRIPSEVHVGFHEAVQHHMRFTENHKRPKLQQALDVALQDDNIFVISISVVLERTSSSNTSKVERDA</sequence>
<keyword evidence="2" id="KW-1185">Reference proteome</keyword>
<proteinExistence type="predicted"/>
<name>A0ACC0UMV2_9AGAM</name>
<gene>
    <name evidence="1" type="ORF">F5148DRAFT_1279748</name>
</gene>
<evidence type="ECO:0000313" key="2">
    <source>
        <dbReference type="Proteomes" id="UP001207468"/>
    </source>
</evidence>
<evidence type="ECO:0000313" key="1">
    <source>
        <dbReference type="EMBL" id="KAI9512409.1"/>
    </source>
</evidence>
<organism evidence="1 2">
    <name type="scientific">Russula earlei</name>
    <dbReference type="NCBI Taxonomy" id="71964"/>
    <lineage>
        <taxon>Eukaryota</taxon>
        <taxon>Fungi</taxon>
        <taxon>Dikarya</taxon>
        <taxon>Basidiomycota</taxon>
        <taxon>Agaricomycotina</taxon>
        <taxon>Agaricomycetes</taxon>
        <taxon>Russulales</taxon>
        <taxon>Russulaceae</taxon>
        <taxon>Russula</taxon>
    </lineage>
</organism>
<dbReference type="EMBL" id="JAGFNK010000009">
    <property type="protein sequence ID" value="KAI9512409.1"/>
    <property type="molecule type" value="Genomic_DNA"/>
</dbReference>
<comment type="caution">
    <text evidence="1">The sequence shown here is derived from an EMBL/GenBank/DDBJ whole genome shotgun (WGS) entry which is preliminary data.</text>
</comment>